<sequence length="145" mass="15849">IHQGIAVLFNIHEIIQKYILHEEYIKALILSSTALIIDLAGIDDVKGKRRVRFAFLTDRTRQILTNIAGRARFNAEFEGRATVRAEVVSAARLGDRLTIFQPIPFKGAVSVLHVKVTDSPSLTVADCGNVANAGLFGSSFKAGKM</sequence>
<dbReference type="Proteomes" id="UP000078540">
    <property type="component" value="Unassembled WGS sequence"/>
</dbReference>
<gene>
    <name evidence="1" type="ORF">ALC53_03161</name>
</gene>
<reference evidence="1 2" key="1">
    <citation type="submission" date="2015-09" db="EMBL/GenBank/DDBJ databases">
        <title>Atta colombica WGS genome.</title>
        <authorList>
            <person name="Nygaard S."/>
            <person name="Hu H."/>
            <person name="Boomsma J."/>
            <person name="Zhang G."/>
        </authorList>
    </citation>
    <scope>NUCLEOTIDE SEQUENCE [LARGE SCALE GENOMIC DNA]</scope>
    <source>
        <strain evidence="1">Treedump-2</strain>
        <tissue evidence="1">Whole body</tissue>
    </source>
</reference>
<evidence type="ECO:0000313" key="1">
    <source>
        <dbReference type="EMBL" id="KYM88059.1"/>
    </source>
</evidence>
<accession>A0A151I5B2</accession>
<evidence type="ECO:0000313" key="2">
    <source>
        <dbReference type="Proteomes" id="UP000078540"/>
    </source>
</evidence>
<proteinExistence type="predicted"/>
<name>A0A151I5B2_9HYME</name>
<feature type="non-terminal residue" evidence="1">
    <location>
        <position position="1"/>
    </location>
</feature>
<protein>
    <submittedName>
        <fullName evidence="1">Uncharacterized protein</fullName>
    </submittedName>
</protein>
<organism evidence="1 2">
    <name type="scientific">Atta colombica</name>
    <dbReference type="NCBI Taxonomy" id="520822"/>
    <lineage>
        <taxon>Eukaryota</taxon>
        <taxon>Metazoa</taxon>
        <taxon>Ecdysozoa</taxon>
        <taxon>Arthropoda</taxon>
        <taxon>Hexapoda</taxon>
        <taxon>Insecta</taxon>
        <taxon>Pterygota</taxon>
        <taxon>Neoptera</taxon>
        <taxon>Endopterygota</taxon>
        <taxon>Hymenoptera</taxon>
        <taxon>Apocrita</taxon>
        <taxon>Aculeata</taxon>
        <taxon>Formicoidea</taxon>
        <taxon>Formicidae</taxon>
        <taxon>Myrmicinae</taxon>
        <taxon>Atta</taxon>
    </lineage>
</organism>
<keyword evidence="2" id="KW-1185">Reference proteome</keyword>
<dbReference type="EMBL" id="KQ976425">
    <property type="protein sequence ID" value="KYM88059.1"/>
    <property type="molecule type" value="Genomic_DNA"/>
</dbReference>
<dbReference type="AlphaFoldDB" id="A0A151I5B2"/>